<organism evidence="1 2">
    <name type="scientific">Trichoglossum hirsutum</name>
    <dbReference type="NCBI Taxonomy" id="265104"/>
    <lineage>
        <taxon>Eukaryota</taxon>
        <taxon>Fungi</taxon>
        <taxon>Dikarya</taxon>
        <taxon>Ascomycota</taxon>
        <taxon>Pezizomycotina</taxon>
        <taxon>Geoglossomycetes</taxon>
        <taxon>Geoglossales</taxon>
        <taxon>Geoglossaceae</taxon>
        <taxon>Trichoglossum</taxon>
    </lineage>
</organism>
<dbReference type="AlphaFoldDB" id="A0A9P8RP95"/>
<dbReference type="SUPFAM" id="SSF52047">
    <property type="entry name" value="RNI-like"/>
    <property type="match status" value="1"/>
</dbReference>
<proteinExistence type="predicted"/>
<dbReference type="InterPro" id="IPR032675">
    <property type="entry name" value="LRR_dom_sf"/>
</dbReference>
<evidence type="ECO:0000313" key="2">
    <source>
        <dbReference type="Proteomes" id="UP000750711"/>
    </source>
</evidence>
<sequence>MNATFLMGLRPQTLEAFEVISRADMNNESLLALNTHHNETLRELRLSVPHIAALPNLRNCVMLESFYLDAGFVDAYLEEPVISGITAWLRSCKKLRNISLVKMTNSAKIMTPVLLENDIKLLKLELEGYSLSDGNDFHPGLANQTSLQSLRLKGDNLDHGILVDCVARLTNLRELQLKDVSDLFMDEDICHLVRDLDELQMFWTSGIAISDTVLPALVKPKLRNLSFGGVTTFTKDGILKYISSLDPERNRGLALSVLNAHSDSNLTEADQRQIRASISRKVDGSFEFFLDRGSQHSALFHNSMLTWLAEIDSSDSSYSESE</sequence>
<evidence type="ECO:0000313" key="1">
    <source>
        <dbReference type="EMBL" id="KAH0558674.1"/>
    </source>
</evidence>
<keyword evidence="2" id="KW-1185">Reference proteome</keyword>
<protein>
    <submittedName>
        <fullName evidence="1">Uncharacterized protein</fullName>
    </submittedName>
</protein>
<comment type="caution">
    <text evidence="1">The sequence shown here is derived from an EMBL/GenBank/DDBJ whole genome shotgun (WGS) entry which is preliminary data.</text>
</comment>
<name>A0A9P8RP95_9PEZI</name>
<gene>
    <name evidence="1" type="ORF">GP486_004675</name>
</gene>
<dbReference type="Proteomes" id="UP000750711">
    <property type="component" value="Unassembled WGS sequence"/>
</dbReference>
<dbReference type="Gene3D" id="3.80.10.10">
    <property type="entry name" value="Ribonuclease Inhibitor"/>
    <property type="match status" value="1"/>
</dbReference>
<accession>A0A9P8RP95</accession>
<dbReference type="EMBL" id="JAGHQM010000773">
    <property type="protein sequence ID" value="KAH0558674.1"/>
    <property type="molecule type" value="Genomic_DNA"/>
</dbReference>
<reference evidence="1" key="1">
    <citation type="submission" date="2021-03" db="EMBL/GenBank/DDBJ databases">
        <title>Comparative genomics and phylogenomic investigation of the class Geoglossomycetes provide insights into ecological specialization and systematics.</title>
        <authorList>
            <person name="Melie T."/>
            <person name="Pirro S."/>
            <person name="Miller A.N."/>
            <person name="Quandt A."/>
        </authorList>
    </citation>
    <scope>NUCLEOTIDE SEQUENCE</scope>
    <source>
        <strain evidence="1">CAQ_001_2017</strain>
    </source>
</reference>